<accession>A0ABU9TRY6</accession>
<sequence>MFYKCVSQVKTCLTVAFVVLLSMSVQAENDTYTEAGGVIQTATHGILKLLEREELVQEGQEDQLVAEIDTVLSPVVDFDYISKQVMGKYYRRASKEQRAEFSGIFKTTLLKTYAKALVGFKIDKYEMVPPRKDSPDDSKQIVTVDVFSADGTKYTLVYYMKKEAGEWKLVNAILDGSINIRLSFKNQFADLMERNKGDVGLVISTWKDKVDPGKDSA</sequence>
<dbReference type="PANTHER" id="PTHR36573">
    <property type="entry name" value="INTERMEMBRANE PHOSPHOLIPID TRANSPORT SYSTEM BINDING PROTEIN MLAC"/>
    <property type="match status" value="1"/>
</dbReference>
<feature type="signal peptide" evidence="1">
    <location>
        <begin position="1"/>
        <end position="27"/>
    </location>
</feature>
<comment type="caution">
    <text evidence="2">The sequence shown here is derived from an EMBL/GenBank/DDBJ whole genome shotgun (WGS) entry which is preliminary data.</text>
</comment>
<dbReference type="Proteomes" id="UP001449225">
    <property type="component" value="Unassembled WGS sequence"/>
</dbReference>
<dbReference type="InterPro" id="IPR008869">
    <property type="entry name" value="MlaC/ttg2D"/>
</dbReference>
<keyword evidence="1" id="KW-0732">Signal</keyword>
<evidence type="ECO:0000313" key="3">
    <source>
        <dbReference type="Proteomes" id="UP001449225"/>
    </source>
</evidence>
<reference evidence="2 3" key="1">
    <citation type="submission" date="2024-03" db="EMBL/GenBank/DDBJ databases">
        <title>Community enrichment and isolation of bacterial strains for fucoidan degradation.</title>
        <authorList>
            <person name="Sichert A."/>
        </authorList>
    </citation>
    <scope>NUCLEOTIDE SEQUENCE [LARGE SCALE GENOMIC DNA]</scope>
    <source>
        <strain evidence="2 3">AS76</strain>
    </source>
</reference>
<protein>
    <submittedName>
        <fullName evidence="2">ABC transporter substrate-binding protein</fullName>
    </submittedName>
</protein>
<evidence type="ECO:0000256" key="1">
    <source>
        <dbReference type="SAM" id="SignalP"/>
    </source>
</evidence>
<organism evidence="2 3">
    <name type="scientific">Neptuniibacter pectenicola</name>
    <dbReference type="NCBI Taxonomy" id="1806669"/>
    <lineage>
        <taxon>Bacteria</taxon>
        <taxon>Pseudomonadati</taxon>
        <taxon>Pseudomonadota</taxon>
        <taxon>Gammaproteobacteria</taxon>
        <taxon>Oceanospirillales</taxon>
        <taxon>Oceanospirillaceae</taxon>
        <taxon>Neptuniibacter</taxon>
    </lineage>
</organism>
<proteinExistence type="predicted"/>
<gene>
    <name evidence="2" type="ORF">WNY58_08760</name>
</gene>
<dbReference type="InterPro" id="IPR042245">
    <property type="entry name" value="Tgt2/MlaC_sf"/>
</dbReference>
<dbReference type="PANTHER" id="PTHR36573:SF1">
    <property type="entry name" value="INTERMEMBRANE PHOSPHOLIPID TRANSPORT SYSTEM BINDING PROTEIN MLAC"/>
    <property type="match status" value="1"/>
</dbReference>
<keyword evidence="3" id="KW-1185">Reference proteome</keyword>
<feature type="chain" id="PRO_5045098832" evidence="1">
    <location>
        <begin position="28"/>
        <end position="217"/>
    </location>
</feature>
<dbReference type="Pfam" id="PF05494">
    <property type="entry name" value="MlaC"/>
    <property type="match status" value="1"/>
</dbReference>
<dbReference type="EMBL" id="JBBMRA010000006">
    <property type="protein sequence ID" value="MEM5536480.1"/>
    <property type="molecule type" value="Genomic_DNA"/>
</dbReference>
<evidence type="ECO:0000313" key="2">
    <source>
        <dbReference type="EMBL" id="MEM5536480.1"/>
    </source>
</evidence>
<dbReference type="RefSeq" id="WP_342854311.1">
    <property type="nucleotide sequence ID" value="NZ_JBBMRA010000006.1"/>
</dbReference>
<dbReference type="PIRSF" id="PIRSF004649">
    <property type="entry name" value="MlaC"/>
    <property type="match status" value="1"/>
</dbReference>
<name>A0ABU9TRY6_9GAMM</name>
<dbReference type="Gene3D" id="3.10.450.710">
    <property type="entry name" value="Tgt2/MlaC"/>
    <property type="match status" value="1"/>
</dbReference>